<dbReference type="PANTHER" id="PTHR47022">
    <property type="entry name" value="BTB AND MATH DOMAIN-CONTAINING PROTEIN 36-RELATED"/>
    <property type="match status" value="1"/>
</dbReference>
<dbReference type="SUPFAM" id="SSF49599">
    <property type="entry name" value="TRAF domain-like"/>
    <property type="match status" value="1"/>
</dbReference>
<feature type="compositionally biased region" description="Basic and acidic residues" evidence="1">
    <location>
        <begin position="299"/>
        <end position="328"/>
    </location>
</feature>
<dbReference type="Pfam" id="PF22486">
    <property type="entry name" value="MATH_2"/>
    <property type="match status" value="1"/>
</dbReference>
<dbReference type="Proteomes" id="UP001201812">
    <property type="component" value="Unassembled WGS sequence"/>
</dbReference>
<dbReference type="InterPro" id="IPR011333">
    <property type="entry name" value="SKP1/BTB/POZ_sf"/>
</dbReference>
<evidence type="ECO:0000259" key="2">
    <source>
        <dbReference type="PROSITE" id="PS50097"/>
    </source>
</evidence>
<dbReference type="Gene3D" id="2.60.210.10">
    <property type="entry name" value="Apoptosis, Tumor Necrosis Factor Receptor Associated Protein 2, Chain A"/>
    <property type="match status" value="1"/>
</dbReference>
<dbReference type="SUPFAM" id="SSF54695">
    <property type="entry name" value="POZ domain"/>
    <property type="match status" value="1"/>
</dbReference>
<sequence length="348" mass="39749">MTRNGLRLTIVSYESSKLPHGMGLSYKSEGSIELRIDRFAEFVRSEEERYSAPTYIRGLSWEIKAYCEEMDKSNNSDGQSPSKGLSVYLWCQRDSTNRTWECHANYSLRVMAQKEGVKDISQEDLEETFYGMDYWGIDTETCDFLLDPKNGYIKDDTVILQAHVKPITVKTLSGTLAIESYKQLFSSSTQYSWDFVIVIQDEEVHVQKGLLAIHSEYFKDQFAKYEENNRAVLQDVDYEEFIELLSVIYPTFYPITAIEALLLYRPINFPDCKALVDRVNEMDKSLGGTGSGSKGGTGQDRKVDPDQPPRVELARYHKVDPAQDREVDLAQDGIRGVETGQDRKSEPL</sequence>
<dbReference type="AlphaFoldDB" id="A0AAD4MHM3"/>
<dbReference type="CDD" id="cd18186">
    <property type="entry name" value="BTB_POZ_ZBTB_KLHL-like"/>
    <property type="match status" value="1"/>
</dbReference>
<proteinExistence type="predicted"/>
<feature type="region of interest" description="Disordered" evidence="1">
    <location>
        <begin position="285"/>
        <end position="348"/>
    </location>
</feature>
<accession>A0AAD4MHM3</accession>
<keyword evidence="5" id="KW-1185">Reference proteome</keyword>
<gene>
    <name evidence="4" type="ORF">DdX_21238</name>
</gene>
<organism evidence="4 5">
    <name type="scientific">Ditylenchus destructor</name>
    <dbReference type="NCBI Taxonomy" id="166010"/>
    <lineage>
        <taxon>Eukaryota</taxon>
        <taxon>Metazoa</taxon>
        <taxon>Ecdysozoa</taxon>
        <taxon>Nematoda</taxon>
        <taxon>Chromadorea</taxon>
        <taxon>Rhabditida</taxon>
        <taxon>Tylenchina</taxon>
        <taxon>Tylenchomorpha</taxon>
        <taxon>Sphaerularioidea</taxon>
        <taxon>Anguinidae</taxon>
        <taxon>Anguininae</taxon>
        <taxon>Ditylenchus</taxon>
    </lineage>
</organism>
<dbReference type="PROSITE" id="PS50144">
    <property type="entry name" value="MATH"/>
    <property type="match status" value="1"/>
</dbReference>
<feature type="domain" description="BTB" evidence="2">
    <location>
        <begin position="193"/>
        <end position="257"/>
    </location>
</feature>
<feature type="compositionally biased region" description="Gly residues" evidence="1">
    <location>
        <begin position="287"/>
        <end position="298"/>
    </location>
</feature>
<protein>
    <submittedName>
        <fullName evidence="4">BTB/POZ domain-containing protein</fullName>
    </submittedName>
</protein>
<dbReference type="Gene3D" id="3.30.710.10">
    <property type="entry name" value="Potassium Channel Kv1.1, Chain A"/>
    <property type="match status" value="1"/>
</dbReference>
<dbReference type="InterPro" id="IPR002083">
    <property type="entry name" value="MATH/TRAF_dom"/>
</dbReference>
<name>A0AAD4MHM3_9BILA</name>
<dbReference type="PANTHER" id="PTHR47022:SF1">
    <property type="entry name" value="BTB AND MATH DOMAIN-CONTAINING PROTEIN 36-RELATED"/>
    <property type="match status" value="1"/>
</dbReference>
<dbReference type="PROSITE" id="PS50097">
    <property type="entry name" value="BTB"/>
    <property type="match status" value="1"/>
</dbReference>
<reference evidence="4" key="1">
    <citation type="submission" date="2022-01" db="EMBL/GenBank/DDBJ databases">
        <title>Genome Sequence Resource for Two Populations of Ditylenchus destructor, the Migratory Endoparasitic Phytonematode.</title>
        <authorList>
            <person name="Zhang H."/>
            <person name="Lin R."/>
            <person name="Xie B."/>
        </authorList>
    </citation>
    <scope>NUCLEOTIDE SEQUENCE</scope>
    <source>
        <strain evidence="4">BazhouSP</strain>
    </source>
</reference>
<dbReference type="Pfam" id="PF00651">
    <property type="entry name" value="BTB"/>
    <property type="match status" value="1"/>
</dbReference>
<dbReference type="InterPro" id="IPR008974">
    <property type="entry name" value="TRAF-like"/>
</dbReference>
<dbReference type="SMART" id="SM00225">
    <property type="entry name" value="BTB"/>
    <property type="match status" value="1"/>
</dbReference>
<dbReference type="EMBL" id="JAKKPZ010000763">
    <property type="protein sequence ID" value="KAI1692458.1"/>
    <property type="molecule type" value="Genomic_DNA"/>
</dbReference>
<dbReference type="InterPro" id="IPR000210">
    <property type="entry name" value="BTB/POZ_dom"/>
</dbReference>
<comment type="caution">
    <text evidence="4">The sequence shown here is derived from an EMBL/GenBank/DDBJ whole genome shotgun (WGS) entry which is preliminary data.</text>
</comment>
<evidence type="ECO:0000259" key="3">
    <source>
        <dbReference type="PROSITE" id="PS50144"/>
    </source>
</evidence>
<evidence type="ECO:0000256" key="1">
    <source>
        <dbReference type="SAM" id="MobiDB-lite"/>
    </source>
</evidence>
<evidence type="ECO:0000313" key="4">
    <source>
        <dbReference type="EMBL" id="KAI1692458.1"/>
    </source>
</evidence>
<feature type="domain" description="MATH" evidence="3">
    <location>
        <begin position="29"/>
        <end position="164"/>
    </location>
</feature>
<evidence type="ECO:0000313" key="5">
    <source>
        <dbReference type="Proteomes" id="UP001201812"/>
    </source>
</evidence>